<dbReference type="AlphaFoldDB" id="A0A8H5HMC1"/>
<feature type="compositionally biased region" description="Basic and acidic residues" evidence="2">
    <location>
        <begin position="261"/>
        <end position="277"/>
    </location>
</feature>
<feature type="region of interest" description="Disordered" evidence="2">
    <location>
        <begin position="261"/>
        <end position="292"/>
    </location>
</feature>
<proteinExistence type="predicted"/>
<comment type="caution">
    <text evidence="3">The sequence shown here is derived from an EMBL/GenBank/DDBJ whole genome shotgun (WGS) entry which is preliminary data.</text>
</comment>
<feature type="region of interest" description="Disordered" evidence="2">
    <location>
        <begin position="164"/>
        <end position="241"/>
    </location>
</feature>
<protein>
    <recommendedName>
        <fullName evidence="5">BZIP domain-containing protein</fullName>
    </recommendedName>
</protein>
<dbReference type="OrthoDB" id="3365874at2759"/>
<sequence>MWEPASPFLAQFMLIVTQPQNNGEYTSHQLPDPPLPPFPQTTCGRVSRMTRGRKKDFTIPPTRALVQQRDYRARRAQYVTDLEERVRKAEEENVQLRNELAAARAGQVAPPLALDSQTAHASSELLHNLSVASSSLARFHQLAFPEPHHGSQLGRPYVGSLNHPFSEHPATTSNVLRPASFPSPAPSPPYAHPGLNPTINHNHNPPRRKRLYREDSPESVVARSEEMSYSRYGSRSESPASDCCGGIMDCRELIERVDGASDCLDDSRSNNRPRTDPPEFPPILSHDTQRRH</sequence>
<evidence type="ECO:0000313" key="3">
    <source>
        <dbReference type="EMBL" id="KAF5386008.1"/>
    </source>
</evidence>
<evidence type="ECO:0000256" key="1">
    <source>
        <dbReference type="SAM" id="Coils"/>
    </source>
</evidence>
<name>A0A8H5HMC1_9AGAR</name>
<reference evidence="3 4" key="1">
    <citation type="journal article" date="2020" name="ISME J.">
        <title>Uncovering the hidden diversity of litter-decomposition mechanisms in mushroom-forming fungi.</title>
        <authorList>
            <person name="Floudas D."/>
            <person name="Bentzer J."/>
            <person name="Ahren D."/>
            <person name="Johansson T."/>
            <person name="Persson P."/>
            <person name="Tunlid A."/>
        </authorList>
    </citation>
    <scope>NUCLEOTIDE SEQUENCE [LARGE SCALE GENOMIC DNA]</scope>
    <source>
        <strain evidence="3 4">CBS 661.87</strain>
    </source>
</reference>
<evidence type="ECO:0000313" key="4">
    <source>
        <dbReference type="Proteomes" id="UP000565441"/>
    </source>
</evidence>
<feature type="coiled-coil region" evidence="1">
    <location>
        <begin position="79"/>
        <end position="106"/>
    </location>
</feature>
<accession>A0A8H5HMC1</accession>
<dbReference type="Proteomes" id="UP000565441">
    <property type="component" value="Unassembled WGS sequence"/>
</dbReference>
<dbReference type="Gene3D" id="1.20.5.170">
    <property type="match status" value="1"/>
</dbReference>
<feature type="compositionally biased region" description="Pro residues" evidence="2">
    <location>
        <begin position="181"/>
        <end position="191"/>
    </location>
</feature>
<keyword evidence="4" id="KW-1185">Reference proteome</keyword>
<evidence type="ECO:0000256" key="2">
    <source>
        <dbReference type="SAM" id="MobiDB-lite"/>
    </source>
</evidence>
<evidence type="ECO:0008006" key="5">
    <source>
        <dbReference type="Google" id="ProtNLM"/>
    </source>
</evidence>
<gene>
    <name evidence="3" type="ORF">D9615_002373</name>
</gene>
<organism evidence="3 4">
    <name type="scientific">Tricholomella constricta</name>
    <dbReference type="NCBI Taxonomy" id="117010"/>
    <lineage>
        <taxon>Eukaryota</taxon>
        <taxon>Fungi</taxon>
        <taxon>Dikarya</taxon>
        <taxon>Basidiomycota</taxon>
        <taxon>Agaricomycotina</taxon>
        <taxon>Agaricomycetes</taxon>
        <taxon>Agaricomycetidae</taxon>
        <taxon>Agaricales</taxon>
        <taxon>Tricholomatineae</taxon>
        <taxon>Lyophyllaceae</taxon>
        <taxon>Tricholomella</taxon>
    </lineage>
</organism>
<keyword evidence="1" id="KW-0175">Coiled coil</keyword>
<dbReference type="EMBL" id="JAACJP010000003">
    <property type="protein sequence ID" value="KAF5386008.1"/>
    <property type="molecule type" value="Genomic_DNA"/>
</dbReference>